<feature type="transmembrane region" description="Helical" evidence="7">
    <location>
        <begin position="146"/>
        <end position="168"/>
    </location>
</feature>
<dbReference type="Gene3D" id="1.10.3720.10">
    <property type="entry name" value="MetI-like"/>
    <property type="match status" value="1"/>
</dbReference>
<feature type="domain" description="ABC transmembrane type-1" evidence="8">
    <location>
        <begin position="107"/>
        <end position="313"/>
    </location>
</feature>
<feature type="transmembrane region" description="Helical" evidence="7">
    <location>
        <begin position="297"/>
        <end position="321"/>
    </location>
</feature>
<evidence type="ECO:0000313" key="9">
    <source>
        <dbReference type="EMBL" id="CAB4572401.1"/>
    </source>
</evidence>
<dbReference type="InterPro" id="IPR045621">
    <property type="entry name" value="BPD_transp_1_N"/>
</dbReference>
<dbReference type="SUPFAM" id="SSF161098">
    <property type="entry name" value="MetI-like"/>
    <property type="match status" value="1"/>
</dbReference>
<dbReference type="PANTHER" id="PTHR43163:SF3">
    <property type="entry name" value="PEPTIDE ABC TRANSPORTER PERMEASE PROTEIN"/>
    <property type="match status" value="1"/>
</dbReference>
<evidence type="ECO:0000256" key="3">
    <source>
        <dbReference type="ARBA" id="ARBA00022475"/>
    </source>
</evidence>
<dbReference type="InterPro" id="IPR000515">
    <property type="entry name" value="MetI-like"/>
</dbReference>
<accession>A0A6J6E7T1</accession>
<evidence type="ECO:0000256" key="1">
    <source>
        <dbReference type="ARBA" id="ARBA00004651"/>
    </source>
</evidence>
<dbReference type="PROSITE" id="PS50928">
    <property type="entry name" value="ABC_TM1"/>
    <property type="match status" value="1"/>
</dbReference>
<feature type="transmembrane region" description="Helical" evidence="7">
    <location>
        <begin position="12"/>
        <end position="38"/>
    </location>
</feature>
<keyword evidence="4 7" id="KW-0812">Transmembrane</keyword>
<keyword evidence="3" id="KW-1003">Cell membrane</keyword>
<feature type="transmembrane region" description="Helical" evidence="7">
    <location>
        <begin position="255"/>
        <end position="277"/>
    </location>
</feature>
<comment type="subcellular location">
    <subcellularLocation>
        <location evidence="1">Cell membrane</location>
        <topology evidence="1">Multi-pass membrane protein</topology>
    </subcellularLocation>
</comment>
<keyword evidence="2" id="KW-0813">Transport</keyword>
<evidence type="ECO:0000256" key="6">
    <source>
        <dbReference type="ARBA" id="ARBA00023136"/>
    </source>
</evidence>
<dbReference type="Pfam" id="PF00528">
    <property type="entry name" value="BPD_transp_1"/>
    <property type="match status" value="1"/>
</dbReference>
<dbReference type="Pfam" id="PF19300">
    <property type="entry name" value="BPD_transp_1_N"/>
    <property type="match status" value="1"/>
</dbReference>
<dbReference type="GO" id="GO:0005886">
    <property type="term" value="C:plasma membrane"/>
    <property type="evidence" value="ECO:0007669"/>
    <property type="project" value="UniProtKB-SubCell"/>
</dbReference>
<feature type="transmembrane region" description="Helical" evidence="7">
    <location>
        <begin position="111"/>
        <end position="134"/>
    </location>
</feature>
<proteinExistence type="predicted"/>
<evidence type="ECO:0000256" key="5">
    <source>
        <dbReference type="ARBA" id="ARBA00022989"/>
    </source>
</evidence>
<feature type="transmembrane region" description="Helical" evidence="7">
    <location>
        <begin position="188"/>
        <end position="209"/>
    </location>
</feature>
<organism evidence="9">
    <name type="scientific">freshwater metagenome</name>
    <dbReference type="NCBI Taxonomy" id="449393"/>
    <lineage>
        <taxon>unclassified sequences</taxon>
        <taxon>metagenomes</taxon>
        <taxon>ecological metagenomes</taxon>
    </lineage>
</organism>
<dbReference type="GO" id="GO:0055085">
    <property type="term" value="P:transmembrane transport"/>
    <property type="evidence" value="ECO:0007669"/>
    <property type="project" value="InterPro"/>
</dbReference>
<evidence type="ECO:0000259" key="8">
    <source>
        <dbReference type="PROSITE" id="PS50928"/>
    </source>
</evidence>
<gene>
    <name evidence="9" type="ORF">UFOPK1689_00753</name>
</gene>
<dbReference type="AlphaFoldDB" id="A0A6J6E7T1"/>
<name>A0A6J6E7T1_9ZZZZ</name>
<dbReference type="PANTHER" id="PTHR43163">
    <property type="entry name" value="DIPEPTIDE TRANSPORT SYSTEM PERMEASE PROTEIN DPPB-RELATED"/>
    <property type="match status" value="1"/>
</dbReference>
<sequence>MKKIRDFFNQGGLVLFAVGRILAGIPIIIALTVLVFMATQALPGDAAVSYLANTATPERLAAIRDQLNLDDPLWVQYFSWASDALRLDFGMTLTGETSVSAILGERIQNTLILMASSGIIAIPLSIVIGTYAAVRRGKIFDNVSSLLTLVLAALPEFVVAIFVVFLLATNVFQIFPAISFVEPGTLAWADPMSLVLPSLTLILAVTPYVSRIMRGSMIEVMESEYIQMARLKGLSERTVILRHALPNAIAPTIQVIALQLAWLAGGVVVVEAVFAYPGIGTVMIDSVKARDLPIVQAITLMIAALYVILNILADIGTILSTPRLRTKYARKNDTSDVFAAMDGDQ</sequence>
<keyword evidence="5 7" id="KW-1133">Transmembrane helix</keyword>
<keyword evidence="6 7" id="KW-0472">Membrane</keyword>
<evidence type="ECO:0000256" key="2">
    <source>
        <dbReference type="ARBA" id="ARBA00022448"/>
    </source>
</evidence>
<dbReference type="InterPro" id="IPR035906">
    <property type="entry name" value="MetI-like_sf"/>
</dbReference>
<protein>
    <submittedName>
        <fullName evidence="9">Unannotated protein</fullName>
    </submittedName>
</protein>
<reference evidence="9" key="1">
    <citation type="submission" date="2020-05" db="EMBL/GenBank/DDBJ databases">
        <authorList>
            <person name="Chiriac C."/>
            <person name="Salcher M."/>
            <person name="Ghai R."/>
            <person name="Kavagutti S V."/>
        </authorList>
    </citation>
    <scope>NUCLEOTIDE SEQUENCE</scope>
</reference>
<evidence type="ECO:0000256" key="4">
    <source>
        <dbReference type="ARBA" id="ARBA00022692"/>
    </source>
</evidence>
<dbReference type="EMBL" id="CAEZTN010000021">
    <property type="protein sequence ID" value="CAB4572401.1"/>
    <property type="molecule type" value="Genomic_DNA"/>
</dbReference>
<dbReference type="CDD" id="cd06261">
    <property type="entry name" value="TM_PBP2"/>
    <property type="match status" value="1"/>
</dbReference>
<evidence type="ECO:0000256" key="7">
    <source>
        <dbReference type="SAM" id="Phobius"/>
    </source>
</evidence>